<evidence type="ECO:0000259" key="11">
    <source>
        <dbReference type="Pfam" id="PF00725"/>
    </source>
</evidence>
<evidence type="ECO:0000256" key="4">
    <source>
        <dbReference type="ARBA" id="ARBA00022490"/>
    </source>
</evidence>
<gene>
    <name evidence="14" type="primary">LOC112685810</name>
</gene>
<accession>A0A8B8FRM3</accession>
<dbReference type="Proteomes" id="UP000694846">
    <property type="component" value="Unplaced"/>
</dbReference>
<evidence type="ECO:0000256" key="8">
    <source>
        <dbReference type="ARBA" id="ARBA00038962"/>
    </source>
</evidence>
<keyword evidence="6" id="KW-0560">Oxidoreductase</keyword>
<dbReference type="SUPFAM" id="SSF48179">
    <property type="entry name" value="6-phosphogluconate dehydrogenase C-terminal domain-like"/>
    <property type="match status" value="1"/>
</dbReference>
<feature type="site" description="Important for catalytic activity" evidence="10">
    <location>
        <position position="143"/>
    </location>
</feature>
<protein>
    <recommendedName>
        <fullName evidence="9">L-gulonate 3-dehydrogenase</fullName>
        <ecNumber evidence="8">1.1.1.45</ecNumber>
    </recommendedName>
    <alternativeName>
        <fullName evidence="9">L-gulonate 3-dehydrogenase</fullName>
    </alternativeName>
</protein>
<dbReference type="Gene3D" id="1.10.1040.10">
    <property type="entry name" value="N-(1-d-carboxylethyl)-l-norvaline Dehydrogenase, domain 2"/>
    <property type="match status" value="1"/>
</dbReference>
<dbReference type="InterPro" id="IPR013328">
    <property type="entry name" value="6PGD_dom2"/>
</dbReference>
<dbReference type="RefSeq" id="XP_025413604.1">
    <property type="nucleotide sequence ID" value="XM_025557819.1"/>
</dbReference>
<keyword evidence="4" id="KW-0963">Cytoplasm</keyword>
<name>A0A8B8FRM3_9HEMI</name>
<dbReference type="OrthoDB" id="2021159at2759"/>
<comment type="similarity">
    <text evidence="2">Belongs to the 3-hydroxyacyl-CoA dehydrogenase family.</text>
</comment>
<evidence type="ECO:0000256" key="9">
    <source>
        <dbReference type="ARBA" id="ARBA00042709"/>
    </source>
</evidence>
<evidence type="ECO:0000256" key="5">
    <source>
        <dbReference type="ARBA" id="ARBA00022553"/>
    </source>
</evidence>
<evidence type="ECO:0000313" key="14">
    <source>
        <dbReference type="RefSeq" id="XP_025413604.1"/>
    </source>
</evidence>
<reference evidence="14" key="1">
    <citation type="submission" date="2025-08" db="UniProtKB">
        <authorList>
            <consortium name="RefSeq"/>
        </authorList>
    </citation>
    <scope>IDENTIFICATION</scope>
    <source>
        <tissue evidence="14">Whole body</tissue>
    </source>
</reference>
<keyword evidence="13" id="KW-1185">Reference proteome</keyword>
<evidence type="ECO:0000256" key="10">
    <source>
        <dbReference type="PIRSR" id="PIRSR000105-1"/>
    </source>
</evidence>
<dbReference type="SUPFAM" id="SSF51735">
    <property type="entry name" value="NAD(P)-binding Rossmann-fold domains"/>
    <property type="match status" value="1"/>
</dbReference>
<feature type="domain" description="3-hydroxyacyl-CoA dehydrogenase NAD binding" evidence="12">
    <location>
        <begin position="6"/>
        <end position="187"/>
    </location>
</feature>
<keyword evidence="5" id="KW-0597">Phosphoprotein</keyword>
<sequence length="314" mass="35530">MSEKGKIGIIGSGLIGQNWAMLFASAHYNVTIYDVSLEQVNTAHNKIKDELETMEKNGILRGSLNAKQQIDLIKGVTNLEEVVKDAVLIQESVPEVLSIKQQLYNKIDKIVGCQTIISSSTSTFLPSALSEKMEHRTQLIVSHPVNPPYFVPLVEIVPSEWTEDWVVKKTRAIMEEIRQSPVTLAKEIPGFALNRIQYAILNECWHLVNDGILNVKDVDTVMSEGLGMRYAFLGPFETTHLNAEGFVNYTERYSNSMFGVCQQFKPSPKFEGPLVNVIGEQLNNITPLEELNKRRSWRDQSLIKLSQLKKYNNY</sequence>
<dbReference type="GO" id="GO:0070403">
    <property type="term" value="F:NAD+ binding"/>
    <property type="evidence" value="ECO:0007669"/>
    <property type="project" value="InterPro"/>
</dbReference>
<dbReference type="PANTHER" id="PTHR48075">
    <property type="entry name" value="3-HYDROXYACYL-COA DEHYDROGENASE FAMILY PROTEIN"/>
    <property type="match status" value="1"/>
</dbReference>
<dbReference type="InterPro" id="IPR006108">
    <property type="entry name" value="3HC_DH_C"/>
</dbReference>
<dbReference type="InterPro" id="IPR036291">
    <property type="entry name" value="NAD(P)-bd_dom_sf"/>
</dbReference>
<proteinExistence type="inferred from homology"/>
<comment type="subunit">
    <text evidence="3">Homodimer.</text>
</comment>
<dbReference type="Pfam" id="PF00725">
    <property type="entry name" value="3HCDH"/>
    <property type="match status" value="1"/>
</dbReference>
<evidence type="ECO:0000256" key="3">
    <source>
        <dbReference type="ARBA" id="ARBA00011738"/>
    </source>
</evidence>
<dbReference type="InterPro" id="IPR008927">
    <property type="entry name" value="6-PGluconate_DH-like_C_sf"/>
</dbReference>
<feature type="domain" description="3-hydroxyacyl-CoA dehydrogenase C-terminal" evidence="11">
    <location>
        <begin position="190"/>
        <end position="259"/>
    </location>
</feature>
<evidence type="ECO:0000256" key="7">
    <source>
        <dbReference type="ARBA" id="ARBA00023027"/>
    </source>
</evidence>
<dbReference type="GO" id="GO:0005737">
    <property type="term" value="C:cytoplasm"/>
    <property type="evidence" value="ECO:0007669"/>
    <property type="project" value="UniProtKB-SubCell"/>
</dbReference>
<comment type="subcellular location">
    <subcellularLocation>
        <location evidence="1">Cytoplasm</location>
    </subcellularLocation>
</comment>
<dbReference type="InterPro" id="IPR022694">
    <property type="entry name" value="3-OHacyl-CoA_DH"/>
</dbReference>
<keyword evidence="7" id="KW-0520">NAD</keyword>
<dbReference type="Gene3D" id="3.40.50.720">
    <property type="entry name" value="NAD(P)-binding Rossmann-like Domain"/>
    <property type="match status" value="1"/>
</dbReference>
<evidence type="ECO:0000256" key="2">
    <source>
        <dbReference type="ARBA" id="ARBA00009463"/>
    </source>
</evidence>
<dbReference type="PANTHER" id="PTHR48075:SF1">
    <property type="entry name" value="LAMBDA-CRYSTALLIN HOMOLOG"/>
    <property type="match status" value="1"/>
</dbReference>
<dbReference type="FunFam" id="3.40.50.720:FF:000356">
    <property type="entry name" value="Lambda-crystallin homolog"/>
    <property type="match status" value="1"/>
</dbReference>
<dbReference type="InterPro" id="IPR006180">
    <property type="entry name" value="3-OHacyl-CoA_DH_CS"/>
</dbReference>
<dbReference type="PIRSF" id="PIRSF000105">
    <property type="entry name" value="HCDH"/>
    <property type="match status" value="1"/>
</dbReference>
<dbReference type="GO" id="GO:0050104">
    <property type="term" value="F:L-gulonate 3-dehydrogenase activity"/>
    <property type="evidence" value="ECO:0007669"/>
    <property type="project" value="UniProtKB-EC"/>
</dbReference>
<evidence type="ECO:0000313" key="13">
    <source>
        <dbReference type="Proteomes" id="UP000694846"/>
    </source>
</evidence>
<dbReference type="AlphaFoldDB" id="A0A8B8FRM3"/>
<dbReference type="GeneID" id="112685810"/>
<organism evidence="13 14">
    <name type="scientific">Sipha flava</name>
    <name type="common">yellow sugarcane aphid</name>
    <dbReference type="NCBI Taxonomy" id="143950"/>
    <lineage>
        <taxon>Eukaryota</taxon>
        <taxon>Metazoa</taxon>
        <taxon>Ecdysozoa</taxon>
        <taxon>Arthropoda</taxon>
        <taxon>Hexapoda</taxon>
        <taxon>Insecta</taxon>
        <taxon>Pterygota</taxon>
        <taxon>Neoptera</taxon>
        <taxon>Paraneoptera</taxon>
        <taxon>Hemiptera</taxon>
        <taxon>Sternorrhyncha</taxon>
        <taxon>Aphidomorpha</taxon>
        <taxon>Aphidoidea</taxon>
        <taxon>Aphididae</taxon>
        <taxon>Sipha</taxon>
    </lineage>
</organism>
<dbReference type="Pfam" id="PF02737">
    <property type="entry name" value="3HCDH_N"/>
    <property type="match status" value="1"/>
</dbReference>
<dbReference type="EC" id="1.1.1.45" evidence="8"/>
<evidence type="ECO:0000259" key="12">
    <source>
        <dbReference type="Pfam" id="PF02737"/>
    </source>
</evidence>
<evidence type="ECO:0000256" key="6">
    <source>
        <dbReference type="ARBA" id="ARBA00023002"/>
    </source>
</evidence>
<dbReference type="PROSITE" id="PS00067">
    <property type="entry name" value="3HCDH"/>
    <property type="match status" value="1"/>
</dbReference>
<evidence type="ECO:0000256" key="1">
    <source>
        <dbReference type="ARBA" id="ARBA00004496"/>
    </source>
</evidence>
<dbReference type="InterPro" id="IPR006176">
    <property type="entry name" value="3-OHacyl-CoA_DH_NAD-bd"/>
</dbReference>
<dbReference type="GO" id="GO:0006631">
    <property type="term" value="P:fatty acid metabolic process"/>
    <property type="evidence" value="ECO:0007669"/>
    <property type="project" value="InterPro"/>
</dbReference>